<keyword evidence="5" id="KW-0862">Zinc</keyword>
<dbReference type="Gene3D" id="3.30.40.10">
    <property type="entry name" value="Zinc/RING finger domain, C3HC4 (zinc finger)"/>
    <property type="match status" value="1"/>
</dbReference>
<feature type="coiled-coil region" evidence="10">
    <location>
        <begin position="189"/>
        <end position="237"/>
    </location>
</feature>
<proteinExistence type="predicted"/>
<keyword evidence="7" id="KW-0804">Transcription</keyword>
<evidence type="ECO:0000256" key="3">
    <source>
        <dbReference type="ARBA" id="ARBA00022737"/>
    </source>
</evidence>
<dbReference type="InterPro" id="IPR013083">
    <property type="entry name" value="Znf_RING/FYVE/PHD"/>
</dbReference>
<keyword evidence="8" id="KW-0539">Nucleus</keyword>
<reference evidence="14" key="1">
    <citation type="submission" date="2022-11" db="UniProtKB">
        <authorList>
            <consortium name="WormBaseParasite"/>
        </authorList>
    </citation>
    <scope>IDENTIFICATION</scope>
</reference>
<evidence type="ECO:0000256" key="6">
    <source>
        <dbReference type="ARBA" id="ARBA00023015"/>
    </source>
</evidence>
<keyword evidence="6" id="KW-0805">Transcription regulation</keyword>
<evidence type="ECO:0000256" key="5">
    <source>
        <dbReference type="ARBA" id="ARBA00022833"/>
    </source>
</evidence>
<evidence type="ECO:0000256" key="2">
    <source>
        <dbReference type="ARBA" id="ARBA00022723"/>
    </source>
</evidence>
<accession>A0A914BVB8</accession>
<evidence type="ECO:0000256" key="7">
    <source>
        <dbReference type="ARBA" id="ARBA00023163"/>
    </source>
</evidence>
<dbReference type="InterPro" id="IPR019787">
    <property type="entry name" value="Znf_PHD-finger"/>
</dbReference>
<dbReference type="CDD" id="cd21085">
    <property type="entry name" value="WH_NTD_PHF10"/>
    <property type="match status" value="1"/>
</dbReference>
<evidence type="ECO:0000256" key="10">
    <source>
        <dbReference type="SAM" id="Coils"/>
    </source>
</evidence>
<feature type="region of interest" description="Disordered" evidence="11">
    <location>
        <begin position="306"/>
        <end position="377"/>
    </location>
</feature>
<evidence type="ECO:0000256" key="11">
    <source>
        <dbReference type="SAM" id="MobiDB-lite"/>
    </source>
</evidence>
<evidence type="ECO:0000259" key="12">
    <source>
        <dbReference type="PROSITE" id="PS50016"/>
    </source>
</evidence>
<dbReference type="PANTHER" id="PTHR45888">
    <property type="entry name" value="HL01030P-RELATED"/>
    <property type="match status" value="1"/>
</dbReference>
<dbReference type="PANTHER" id="PTHR45888:SF4">
    <property type="entry name" value="PHD FINGER PROTEIN 10"/>
    <property type="match status" value="1"/>
</dbReference>
<evidence type="ECO:0000256" key="8">
    <source>
        <dbReference type="ARBA" id="ARBA00023242"/>
    </source>
</evidence>
<dbReference type="AlphaFoldDB" id="A0A914BVB8"/>
<dbReference type="Pfam" id="PF00628">
    <property type="entry name" value="PHD"/>
    <property type="match status" value="2"/>
</dbReference>
<feature type="compositionally biased region" description="Basic and acidic residues" evidence="11">
    <location>
        <begin position="320"/>
        <end position="354"/>
    </location>
</feature>
<evidence type="ECO:0000313" key="14">
    <source>
        <dbReference type="WBParaSite" id="ACRNAN_Path_1087.g4151.t1"/>
    </source>
</evidence>
<sequence>MSSTDLEAPASVSKFASKLSTDTEMEAESAHLITADQLPESGVEEASNDTSQLSTSVATSQKDEETGSETPRSKPRYHSKISFDTIHKQIEPQHIVEYEWPLKSGERFFIQEQIAELLDLKSFKRKYPELTRHTVDGSEREHLFTNHKLNEVMPKHLLNHLTALRAIEVHELMAAEYPQIHAEYKKAVAFKAKQEMVEKQKELDNLKSDAKKLEELRKKAIKGAAEFNAELQNAKKNERKHFWDIQTSIIQSSANKWKKVPKEHTRPAPYPVALIPGQFTNYYKKFLHQQLQALPFGSVLKNEKLFPPKREQSPPPLIVTDHELQKRIEDEERRQQRGNEPEYNGKDMKMEKDPPSPPKTPKSAGNRRLDKRKASFSSASSVHADKCTMCAAPPTEFEPMIRCSTCPVRVHPSCIDMPQKMITVVQSYAWNCIECKNCTICMKPDQEDAMMCCDLCDRGYHTFCVGLNAPPTGTWICEKFCRGKKLTG</sequence>
<evidence type="ECO:0000256" key="9">
    <source>
        <dbReference type="PROSITE-ProRule" id="PRU00146"/>
    </source>
</evidence>
<feature type="compositionally biased region" description="Polar residues" evidence="11">
    <location>
        <begin position="48"/>
        <end position="60"/>
    </location>
</feature>
<dbReference type="CDD" id="cd15529">
    <property type="entry name" value="PHD2_PHF10"/>
    <property type="match status" value="1"/>
</dbReference>
<evidence type="ECO:0000256" key="4">
    <source>
        <dbReference type="ARBA" id="ARBA00022771"/>
    </source>
</evidence>
<dbReference type="SMART" id="SM00249">
    <property type="entry name" value="PHD"/>
    <property type="match status" value="2"/>
</dbReference>
<name>A0A914BVB8_9BILA</name>
<dbReference type="InterPro" id="IPR011011">
    <property type="entry name" value="Znf_FYVE_PHD"/>
</dbReference>
<evidence type="ECO:0000313" key="13">
    <source>
        <dbReference type="Proteomes" id="UP000887540"/>
    </source>
</evidence>
<dbReference type="SUPFAM" id="SSF57903">
    <property type="entry name" value="FYVE/PHD zinc finger"/>
    <property type="match status" value="2"/>
</dbReference>
<organism evidence="13 14">
    <name type="scientific">Acrobeloides nanus</name>
    <dbReference type="NCBI Taxonomy" id="290746"/>
    <lineage>
        <taxon>Eukaryota</taxon>
        <taxon>Metazoa</taxon>
        <taxon>Ecdysozoa</taxon>
        <taxon>Nematoda</taxon>
        <taxon>Chromadorea</taxon>
        <taxon>Rhabditida</taxon>
        <taxon>Tylenchina</taxon>
        <taxon>Cephalobomorpha</taxon>
        <taxon>Cephaloboidea</taxon>
        <taxon>Cephalobidae</taxon>
        <taxon>Acrobeloides</taxon>
    </lineage>
</organism>
<keyword evidence="3" id="KW-0677">Repeat</keyword>
<dbReference type="GO" id="GO:0005634">
    <property type="term" value="C:nucleus"/>
    <property type="evidence" value="ECO:0007669"/>
    <property type="project" value="UniProtKB-SubCell"/>
</dbReference>
<dbReference type="Proteomes" id="UP000887540">
    <property type="component" value="Unplaced"/>
</dbReference>
<keyword evidence="4 9" id="KW-0863">Zinc-finger</keyword>
<dbReference type="PROSITE" id="PS50016">
    <property type="entry name" value="ZF_PHD_2"/>
    <property type="match status" value="2"/>
</dbReference>
<feature type="domain" description="PHD-type" evidence="12">
    <location>
        <begin position="384"/>
        <end position="438"/>
    </location>
</feature>
<evidence type="ECO:0000256" key="1">
    <source>
        <dbReference type="ARBA" id="ARBA00004123"/>
    </source>
</evidence>
<protein>
    <submittedName>
        <fullName evidence="14">PHD-type domain-containing protein</fullName>
    </submittedName>
</protein>
<comment type="subcellular location">
    <subcellularLocation>
        <location evidence="1">Nucleus</location>
    </subcellularLocation>
</comment>
<feature type="domain" description="PHD-type" evidence="12">
    <location>
        <begin position="435"/>
        <end position="483"/>
    </location>
</feature>
<keyword evidence="13" id="KW-1185">Reference proteome</keyword>
<dbReference type="InterPro" id="IPR001965">
    <property type="entry name" value="Znf_PHD"/>
</dbReference>
<keyword evidence="10" id="KW-0175">Coiled coil</keyword>
<dbReference type="WBParaSite" id="ACRNAN_Path_1087.g4151.t1">
    <property type="protein sequence ID" value="ACRNAN_Path_1087.g4151.t1"/>
    <property type="gene ID" value="ACRNAN_Path_1087.g4151"/>
</dbReference>
<feature type="region of interest" description="Disordered" evidence="11">
    <location>
        <begin position="1"/>
        <end position="78"/>
    </location>
</feature>
<keyword evidence="2" id="KW-0479">Metal-binding</keyword>
<dbReference type="GO" id="GO:0008270">
    <property type="term" value="F:zinc ion binding"/>
    <property type="evidence" value="ECO:0007669"/>
    <property type="project" value="UniProtKB-KW"/>
</dbReference>